<organism evidence="2 3">
    <name type="scientific">Edaphochlamys debaryana</name>
    <dbReference type="NCBI Taxonomy" id="47281"/>
    <lineage>
        <taxon>Eukaryota</taxon>
        <taxon>Viridiplantae</taxon>
        <taxon>Chlorophyta</taxon>
        <taxon>core chlorophytes</taxon>
        <taxon>Chlorophyceae</taxon>
        <taxon>CS clade</taxon>
        <taxon>Chlamydomonadales</taxon>
        <taxon>Chlamydomonadales incertae sedis</taxon>
        <taxon>Edaphochlamys</taxon>
    </lineage>
</organism>
<name>A0A836BXM7_9CHLO</name>
<dbReference type="OrthoDB" id="541450at2759"/>
<dbReference type="AlphaFoldDB" id="A0A836BXM7"/>
<sequence length="999" mass="109931">MEWTGWRTTDQFGWEQPALEDIVGPNGRSKLSGIERPHDYQVSISFPGADFDKGSEGHVRDLLDHEGRVLASSGTEFAEALQGWLRKGWLDGDEDQALRHVFVCSKNLRYCPGSIKAKGFRHYLATNPDASPDVSTAILNENWAMYLRESFVEARVVVFVINEDWLDSIPCNQEFEALITRKNNFRQAGTGQGFKEGLAHEARKYFDVFQITYNAQTSAEGKLKAQTEFVDVVAKYSVKHEPPPQPGMELRDLTGDAKEVDWPNWMYYRALEGSNGWETLIEVRDVIKEYGEDGFGVPTPRLLPVTHKVASRRFRFRFMGITGDVFNEGYKYMAHPFLLVDEATGANIVAEGKGYFRTVGERMGTLGMSHWVGPKQYTWMEWLVPDDQPPVVVSQVDVRANARRFVVEAMPVSAWPLHGDTLKDYTFLAFGQASSTDVTQPPKWVPLHEAGSGASGEVQLPAVSPPCKAFRLRVLETTGGGSGEPTAPVVGRLRLKVAYPEGLFAVGGGKASGTGGNTAMEDAPPAFAFDGDEQTRWVDIDGGGIGNVARLEYEDTAPVEIVEYHITSQVYALSSYHSHMNGTPRDWTLKAKAEGQDEWMVVDTRSQVYFTNHQERKKFQVAKPMLARIYAFEFTAVAAGCASRSIQIGMLDLFARSAAHTADLGKHQVVVLPSAYNSAVSAAQAAWPPGELAPVWGISWPEAGALQFVIPQNARGYGVVTGGKVGWVQGEGRVSNWYDHPLEFDDAPTVHPDDLDLPVKPNRIHLVVRPRKEVLTGVDHVHSMSFRREYPGGEAELVHTYTRPFALKAYAITSAENYVRGDPRSWSLQAAVPDGSGGDAWVTLHAVTNFWFPDRSARALFQLPGNTVEASKYRLVITEMNAMVALLHLQQLALFKQLAPEEQEEQQQRDSAGTGTDTDARAAGSEPPATDTPAAAAGGARDALAVPYFGPAHVTLKVRPREGEDGFLRLAGYSIEAAPAELGGVRPAAWVLEGLTSTY</sequence>
<evidence type="ECO:0000256" key="1">
    <source>
        <dbReference type="SAM" id="MobiDB-lite"/>
    </source>
</evidence>
<evidence type="ECO:0008006" key="4">
    <source>
        <dbReference type="Google" id="ProtNLM"/>
    </source>
</evidence>
<proteinExistence type="predicted"/>
<comment type="caution">
    <text evidence="2">The sequence shown here is derived from an EMBL/GenBank/DDBJ whole genome shotgun (WGS) entry which is preliminary data.</text>
</comment>
<dbReference type="EMBL" id="JAEHOE010000053">
    <property type="protein sequence ID" value="KAG2491383.1"/>
    <property type="molecule type" value="Genomic_DNA"/>
</dbReference>
<dbReference type="Gene3D" id="2.60.120.260">
    <property type="entry name" value="Galactose-binding domain-like"/>
    <property type="match status" value="1"/>
</dbReference>
<protein>
    <recommendedName>
        <fullName evidence="4">F5/8 type C domain-containing protein</fullName>
    </recommendedName>
</protein>
<gene>
    <name evidence="2" type="ORF">HYH03_010175</name>
</gene>
<evidence type="ECO:0000313" key="2">
    <source>
        <dbReference type="EMBL" id="KAG2491383.1"/>
    </source>
</evidence>
<feature type="region of interest" description="Disordered" evidence="1">
    <location>
        <begin position="900"/>
        <end position="937"/>
    </location>
</feature>
<evidence type="ECO:0000313" key="3">
    <source>
        <dbReference type="Proteomes" id="UP000612055"/>
    </source>
</evidence>
<accession>A0A836BXM7</accession>
<reference evidence="2" key="1">
    <citation type="journal article" date="2020" name="bioRxiv">
        <title>Comparative genomics of Chlamydomonas.</title>
        <authorList>
            <person name="Craig R.J."/>
            <person name="Hasan A.R."/>
            <person name="Ness R.W."/>
            <person name="Keightley P.D."/>
        </authorList>
    </citation>
    <scope>NUCLEOTIDE SEQUENCE</scope>
    <source>
        <strain evidence="2">CCAP 11/70</strain>
    </source>
</reference>
<feature type="compositionally biased region" description="Low complexity" evidence="1">
    <location>
        <begin position="909"/>
        <end position="937"/>
    </location>
</feature>
<dbReference type="Proteomes" id="UP000612055">
    <property type="component" value="Unassembled WGS sequence"/>
</dbReference>
<keyword evidence="3" id="KW-1185">Reference proteome</keyword>